<dbReference type="FunFam" id="2.60.120.200:FF:000081">
    <property type="entry name" value="Crumbs 1, cell polarity complex component"/>
    <property type="match status" value="1"/>
</dbReference>
<keyword evidence="6 14" id="KW-0732">Signal</keyword>
<dbReference type="InterPro" id="IPR009030">
    <property type="entry name" value="Growth_fac_rcpt_cys_sf"/>
</dbReference>
<feature type="disulfide bond" evidence="12">
    <location>
        <begin position="135"/>
        <end position="144"/>
    </location>
</feature>
<dbReference type="FunFam" id="2.10.25.10:FF:000208">
    <property type="entry name" value="Crumbs 2, cell polarity complex component"/>
    <property type="match status" value="1"/>
</dbReference>
<dbReference type="FunFam" id="2.60.120.200:FF:000130">
    <property type="entry name" value="Crumbs 2, cell polarity complex component"/>
    <property type="match status" value="1"/>
</dbReference>
<organism evidence="17 18">
    <name type="scientific">Albula goreensis</name>
    <dbReference type="NCBI Taxonomy" id="1534307"/>
    <lineage>
        <taxon>Eukaryota</taxon>
        <taxon>Metazoa</taxon>
        <taxon>Chordata</taxon>
        <taxon>Craniata</taxon>
        <taxon>Vertebrata</taxon>
        <taxon>Euteleostomi</taxon>
        <taxon>Actinopterygii</taxon>
        <taxon>Neopterygii</taxon>
        <taxon>Teleostei</taxon>
        <taxon>Albuliformes</taxon>
        <taxon>Albulidae</taxon>
        <taxon>Albula</taxon>
    </lineage>
</organism>
<evidence type="ECO:0008006" key="19">
    <source>
        <dbReference type="Google" id="ProtNLM"/>
    </source>
</evidence>
<feature type="disulfide bond" evidence="12">
    <location>
        <begin position="993"/>
        <end position="1002"/>
    </location>
</feature>
<sequence>MEFASVHSKFHRTVLLIMVINNWGILCVETTDSCASLPCQNGGTCIQTEEGYACLCPTETLLYMGKDCEELYDPCTFVDCPNCTSVLGSEGYICSCPNGFTGPNCTLRTSSCDSSPCPAPRTECVEEEDGYACRCPTGYGGEDCQAAAGDCTVEPCLNNGTCEPLADEAGHECQCGSGFGGPRCEEDLDECLSHPCQNGAICMDGVNSYQCFCVPGFQGYHCEIDINECASRPCENNGTCINGKDRYSCECLLGYTGVNCEVEVDECASNPCQNGATCHDYVGLYACECLVGFEGLDCEIDIDECTSAPCLNEGICNDLVDSYECDCSNTGFMGDTCEMDIPECASSPCQNNATCQEGIKSYVCLCWPGYEGEHCEVDIDECAAEPCQNGGSCFERSDERSYAALPQWDWEFSFSDAAGYLCECLPGFTGENCSVNIDECESAPCQNGASCEDLINSYKCVCSPGYTGVDCEVDIDECDSGPCQNGALCEDGVDEYLCICPMAEEGEEPWGGRDCNIRLVGCRAHPCQNGATCLPQLVEGEHRHTCVCPPGFHGELCNMPTTFSFSGPGFSMVEVPHLNQSRREAGPRGANVSLRFRTTLPDVILFYRGNGDSHLSLQLIGGCLKARAVLEGMALETGLSSTVSDGDWHNVMVALDKMLVLETTGAGCRDGSGDCRAEVDHPDHAYFHPPDSFTQTMVGGVQPEYLDYTESRTGFLGCMEDLLIDGWPVLPKALSPAEGLELGCTKTDWCHPDPCSGHGQCIDMWISYRCECNRPFYGSSCAEEYSTWTFGHEDSVSFVSYNVPDSHGENFSVSFFLRSLKKDGLIFQLRREGGAYFTASLQAGLIAVSGPYGTPVPAQIFVANGKKTLLTVELLNGLAFLRHGEQRLLLAEFGEVVVEAGDMAYIGGVPGGSSAKLWGGHLKGCLQDVRLAGVHLAMSEEDIADDLPPDQVYFPSHVQSVQQGCLSDDTCQVGPCQNGGKCTITWNDFACKCPLNFTGRMCETRVWCVSDPCVMGGRCVDLPDGYECLTNATFEDNGLQFRANHSLIAPVTSISMELRTREENAVLLRASNGAELFCVGLLNSTVLVKIRSGNSLEVLAFTSDQAIGDGDWHRVEVSMAEARQGSSRWVVAVDGQDGGMSQGAAGNLNFLNESAVWLAENFTGCLGEVRVGGVYLPFLHDRDAPPPQQARFVQQGGEDVLLGCTGSPVCLSQPCLNNGECEDLFNSFNCTCAAGWEGQYCELDTDDCADEPCLHGECTDMLAGFHCNCLPGYGGELCEEDLDECLRHGCQNGGTCVDGVGLYTCICPHNFTGPLCEWSFPPIKCDQDLQCANGGACSEGIWGANCTCVPGYSGDRCEVDIDECESNPCQNGGSCRDRLNRFQCVCAAGFNGPLCESNKEPRKERVPLLVVAIPLACCCVLLAVIGLTFMVMTARKKRQSEGTYSPSQQEVAGARLEMDSVLKVPPEERLI</sequence>
<feature type="domain" description="Laminin G" evidence="15">
    <location>
        <begin position="562"/>
        <end position="744"/>
    </location>
</feature>
<keyword evidence="10 12" id="KW-1015">Disulfide bond</keyword>
<evidence type="ECO:0000256" key="11">
    <source>
        <dbReference type="ARBA" id="ARBA00023180"/>
    </source>
</evidence>
<dbReference type="FunFam" id="2.10.25.10:FF:000282">
    <property type="entry name" value="Crumbs cell polarity complex component 2"/>
    <property type="match status" value="1"/>
</dbReference>
<evidence type="ECO:0000259" key="15">
    <source>
        <dbReference type="PROSITE" id="PS50025"/>
    </source>
</evidence>
<feature type="domain" description="EGF-like" evidence="16">
    <location>
        <begin position="71"/>
        <end position="106"/>
    </location>
</feature>
<dbReference type="FunFam" id="2.10.25.10:FF:000255">
    <property type="entry name" value="Sushi, nidogen and EGF-like domains 1"/>
    <property type="match status" value="1"/>
</dbReference>
<dbReference type="FunFam" id="2.10.25.10:FF:000472">
    <property type="entry name" value="Uncharacterized protein, isoform A"/>
    <property type="match status" value="1"/>
</dbReference>
<dbReference type="FunFam" id="2.10.25.10:FF:000029">
    <property type="entry name" value="neurexin-1 isoform X1"/>
    <property type="match status" value="1"/>
</dbReference>
<feature type="domain" description="EGF-like" evidence="16">
    <location>
        <begin position="1244"/>
        <end position="1279"/>
    </location>
</feature>
<dbReference type="FunFam" id="2.10.25.10:FF:000123">
    <property type="entry name" value="Crumbs homolog 1 (Drosophila)"/>
    <property type="match status" value="1"/>
</dbReference>
<feature type="disulfide bond" evidence="12">
    <location>
        <begin position="175"/>
        <end position="184"/>
    </location>
</feature>
<feature type="signal peptide" evidence="14">
    <location>
        <begin position="1"/>
        <end position="30"/>
    </location>
</feature>
<evidence type="ECO:0000256" key="13">
    <source>
        <dbReference type="SAM" id="Phobius"/>
    </source>
</evidence>
<feature type="chain" id="PRO_5035726253" description="CRUMBS" evidence="14">
    <location>
        <begin position="31"/>
        <end position="1471"/>
    </location>
</feature>
<feature type="disulfide bond" evidence="12">
    <location>
        <begin position="772"/>
        <end position="781"/>
    </location>
</feature>
<feature type="domain" description="EGF-like" evidence="16">
    <location>
        <begin position="1206"/>
        <end position="1242"/>
    </location>
</feature>
<dbReference type="PRINTS" id="PR00010">
    <property type="entry name" value="EGFBLOOD"/>
</dbReference>
<evidence type="ECO:0000256" key="12">
    <source>
        <dbReference type="PROSITE-ProRule" id="PRU00076"/>
    </source>
</evidence>
<evidence type="ECO:0000256" key="2">
    <source>
        <dbReference type="ARBA" id="ARBA00004613"/>
    </source>
</evidence>
<dbReference type="FunFam" id="2.10.25.10:FF:000339">
    <property type="entry name" value="Crumbs cell polarity complex component 2"/>
    <property type="match status" value="1"/>
</dbReference>
<evidence type="ECO:0000256" key="14">
    <source>
        <dbReference type="SAM" id="SignalP"/>
    </source>
</evidence>
<feature type="disulfide bond" evidence="12">
    <location>
        <begin position="1248"/>
        <end position="1258"/>
    </location>
</feature>
<keyword evidence="18" id="KW-1185">Reference proteome</keyword>
<dbReference type="InterPro" id="IPR013032">
    <property type="entry name" value="EGF-like_CS"/>
</dbReference>
<feature type="domain" description="EGF-like" evidence="16">
    <location>
        <begin position="147"/>
        <end position="185"/>
    </location>
</feature>
<feature type="domain" description="EGF-like" evidence="16">
    <location>
        <begin position="378"/>
        <end position="434"/>
    </location>
</feature>
<dbReference type="GO" id="GO:0005509">
    <property type="term" value="F:calcium ion binding"/>
    <property type="evidence" value="ECO:0007669"/>
    <property type="project" value="InterPro"/>
</dbReference>
<evidence type="ECO:0000256" key="10">
    <source>
        <dbReference type="ARBA" id="ARBA00023157"/>
    </source>
</evidence>
<dbReference type="GO" id="GO:0007399">
    <property type="term" value="P:nervous system development"/>
    <property type="evidence" value="ECO:0007669"/>
    <property type="project" value="UniProtKB-ARBA"/>
</dbReference>
<dbReference type="Gene3D" id="2.10.25.10">
    <property type="entry name" value="Laminin"/>
    <property type="match status" value="19"/>
</dbReference>
<evidence type="ECO:0000256" key="1">
    <source>
        <dbReference type="ARBA" id="ARBA00004479"/>
    </source>
</evidence>
<dbReference type="PROSITE" id="PS01186">
    <property type="entry name" value="EGF_2"/>
    <property type="match status" value="15"/>
</dbReference>
<dbReference type="SUPFAM" id="SSF57196">
    <property type="entry name" value="EGF/Laminin"/>
    <property type="match status" value="13"/>
</dbReference>
<dbReference type="Gene3D" id="2.60.120.200">
    <property type="match status" value="3"/>
</dbReference>
<dbReference type="FunFam" id="2.10.25.10:FF:000143">
    <property type="entry name" value="Protein crumbs 1"/>
    <property type="match status" value="3"/>
</dbReference>
<keyword evidence="11" id="KW-0325">Glycoprotein</keyword>
<dbReference type="InterPro" id="IPR018097">
    <property type="entry name" value="EGF_Ca-bd_CS"/>
</dbReference>
<feature type="disulfide bond" evidence="12">
    <location>
        <begin position="96"/>
        <end position="105"/>
    </location>
</feature>
<evidence type="ECO:0000313" key="18">
    <source>
        <dbReference type="Proteomes" id="UP000829720"/>
    </source>
</evidence>
<feature type="domain" description="EGF-like" evidence="16">
    <location>
        <begin position="1360"/>
        <end position="1396"/>
    </location>
</feature>
<dbReference type="PROSITE" id="PS00010">
    <property type="entry name" value="ASX_HYDROXYL"/>
    <property type="match status" value="11"/>
</dbReference>
<dbReference type="PROSITE" id="PS00022">
    <property type="entry name" value="EGF_1"/>
    <property type="match status" value="17"/>
</dbReference>
<dbReference type="PROSITE" id="PS50026">
    <property type="entry name" value="EGF_3"/>
    <property type="match status" value="20"/>
</dbReference>
<evidence type="ECO:0000256" key="3">
    <source>
        <dbReference type="ARBA" id="ARBA00022525"/>
    </source>
</evidence>
<feature type="domain" description="EGF-like" evidence="16">
    <location>
        <begin position="1281"/>
        <end position="1317"/>
    </location>
</feature>
<dbReference type="InterPro" id="IPR013320">
    <property type="entry name" value="ConA-like_dom_sf"/>
</dbReference>
<dbReference type="PROSITE" id="PS50025">
    <property type="entry name" value="LAM_G_DOMAIN"/>
    <property type="match status" value="2"/>
</dbReference>
<evidence type="ECO:0000256" key="6">
    <source>
        <dbReference type="ARBA" id="ARBA00022729"/>
    </source>
</evidence>
<feature type="domain" description="EGF-like" evidence="16">
    <location>
        <begin position="187"/>
        <end position="223"/>
    </location>
</feature>
<feature type="disulfide bond" evidence="12">
    <location>
        <begin position="366"/>
        <end position="375"/>
    </location>
</feature>
<feature type="domain" description="EGF-like" evidence="16">
    <location>
        <begin position="518"/>
        <end position="558"/>
    </location>
</feature>
<protein>
    <recommendedName>
        <fullName evidence="19">CRUMBS</fullName>
    </recommendedName>
</protein>
<feature type="disulfide bond" evidence="12">
    <location>
        <begin position="289"/>
        <end position="298"/>
    </location>
</feature>
<dbReference type="SUPFAM" id="SSF49899">
    <property type="entry name" value="Concanavalin A-like lectins/glucanases"/>
    <property type="match status" value="3"/>
</dbReference>
<dbReference type="GO" id="GO:0009653">
    <property type="term" value="P:anatomical structure morphogenesis"/>
    <property type="evidence" value="ECO:0007669"/>
    <property type="project" value="UniProtKB-ARBA"/>
</dbReference>
<keyword evidence="4 12" id="KW-0245">EGF-like domain</keyword>
<dbReference type="OrthoDB" id="283575at2759"/>
<dbReference type="InterPro" id="IPR001791">
    <property type="entry name" value="Laminin_G"/>
</dbReference>
<dbReference type="EMBL" id="JAERUA010000004">
    <property type="protein sequence ID" value="KAI1900651.1"/>
    <property type="molecule type" value="Genomic_DNA"/>
</dbReference>
<gene>
    <name evidence="17" type="ORF">AGOR_G00052110</name>
</gene>
<reference evidence="17" key="1">
    <citation type="submission" date="2021-01" db="EMBL/GenBank/DDBJ databases">
        <authorList>
            <person name="Zahm M."/>
            <person name="Roques C."/>
            <person name="Cabau C."/>
            <person name="Klopp C."/>
            <person name="Donnadieu C."/>
            <person name="Jouanno E."/>
            <person name="Lampietro C."/>
            <person name="Louis A."/>
            <person name="Herpin A."/>
            <person name="Echchiki A."/>
            <person name="Berthelot C."/>
            <person name="Parey E."/>
            <person name="Roest-Crollius H."/>
            <person name="Braasch I."/>
            <person name="Postlethwait J."/>
            <person name="Bobe J."/>
            <person name="Montfort J."/>
            <person name="Bouchez O."/>
            <person name="Begum T."/>
            <person name="Mejri S."/>
            <person name="Adams A."/>
            <person name="Chen W.-J."/>
            <person name="Guiguen Y."/>
        </authorList>
    </citation>
    <scope>NUCLEOTIDE SEQUENCE</scope>
    <source>
        <tissue evidence="17">Blood</tissue>
    </source>
</reference>
<dbReference type="InterPro" id="IPR051022">
    <property type="entry name" value="Notch_Cell-Fate_Det"/>
</dbReference>
<dbReference type="Proteomes" id="UP000829720">
    <property type="component" value="Unassembled WGS sequence"/>
</dbReference>
<evidence type="ECO:0000256" key="8">
    <source>
        <dbReference type="ARBA" id="ARBA00022989"/>
    </source>
</evidence>
<dbReference type="PANTHER" id="PTHR24049:SF19">
    <property type="entry name" value="PROTEIN CRUMBS HOMOLOG 2"/>
    <property type="match status" value="1"/>
</dbReference>
<dbReference type="GO" id="GO:1901222">
    <property type="term" value="P:regulation of non-canonical NF-kappaB signal transduction"/>
    <property type="evidence" value="ECO:0007669"/>
    <property type="project" value="UniProtKB-ARBA"/>
</dbReference>
<feature type="disulfide bond" evidence="12">
    <location>
        <begin position="1307"/>
        <end position="1316"/>
    </location>
</feature>
<feature type="domain" description="EGF-like" evidence="16">
    <location>
        <begin position="436"/>
        <end position="472"/>
    </location>
</feature>
<dbReference type="PANTHER" id="PTHR24049">
    <property type="entry name" value="CRUMBS FAMILY MEMBER"/>
    <property type="match status" value="1"/>
</dbReference>
<dbReference type="CDD" id="cd00054">
    <property type="entry name" value="EGF_CA"/>
    <property type="match status" value="15"/>
</dbReference>
<dbReference type="GO" id="GO:0007157">
    <property type="term" value="P:heterophilic cell-cell adhesion via plasma membrane cell adhesion molecules"/>
    <property type="evidence" value="ECO:0007669"/>
    <property type="project" value="TreeGrafter"/>
</dbReference>
<comment type="caution">
    <text evidence="17">The sequence shown here is derived from an EMBL/GenBank/DDBJ whole genome shotgun (WGS) entry which is preliminary data.</text>
</comment>
<evidence type="ECO:0000256" key="4">
    <source>
        <dbReference type="ARBA" id="ARBA00022536"/>
    </source>
</evidence>
<dbReference type="GO" id="GO:0060218">
    <property type="term" value="P:hematopoietic stem cell differentiation"/>
    <property type="evidence" value="ECO:0007669"/>
    <property type="project" value="UniProtKB-ARBA"/>
</dbReference>
<dbReference type="FunFam" id="2.10.25.10:FF:000006">
    <property type="entry name" value="Versican core protein-like isoform 1"/>
    <property type="match status" value="1"/>
</dbReference>
<keyword evidence="9 13" id="KW-0472">Membrane</keyword>
<feature type="domain" description="EGF-like" evidence="16">
    <location>
        <begin position="108"/>
        <end position="145"/>
    </location>
</feature>
<name>A0A8T3DUP4_9TELE</name>
<dbReference type="InterPro" id="IPR000152">
    <property type="entry name" value="EGF-type_Asp/Asn_hydroxyl_site"/>
</dbReference>
<feature type="disulfide bond" evidence="12">
    <location>
        <begin position="1269"/>
        <end position="1278"/>
    </location>
</feature>
<feature type="disulfide bond" evidence="12">
    <location>
        <begin position="251"/>
        <end position="260"/>
    </location>
</feature>
<dbReference type="GO" id="GO:0045197">
    <property type="term" value="P:establishment or maintenance of epithelial cell apical/basal polarity"/>
    <property type="evidence" value="ECO:0007669"/>
    <property type="project" value="TreeGrafter"/>
</dbReference>
<feature type="domain" description="EGF-like" evidence="16">
    <location>
        <begin position="301"/>
        <end position="338"/>
    </location>
</feature>
<feature type="domain" description="EGF-like" evidence="16">
    <location>
        <begin position="30"/>
        <end position="69"/>
    </location>
</feature>
<dbReference type="InterPro" id="IPR001881">
    <property type="entry name" value="EGF-like_Ca-bd_dom"/>
</dbReference>
<dbReference type="FunFam" id="2.10.25.10:FF:000045">
    <property type="entry name" value="Slit guidance ligand 2"/>
    <property type="match status" value="1"/>
</dbReference>
<dbReference type="PROSITE" id="PS01187">
    <property type="entry name" value="EGF_CA"/>
    <property type="match status" value="4"/>
</dbReference>
<accession>A0A8T3DUP4</accession>
<dbReference type="GO" id="GO:0030855">
    <property type="term" value="P:epithelial cell differentiation"/>
    <property type="evidence" value="ECO:0007669"/>
    <property type="project" value="UniProtKB-ARBA"/>
</dbReference>
<feature type="disulfide bond" evidence="12">
    <location>
        <begin position="1386"/>
        <end position="1395"/>
    </location>
</feature>
<evidence type="ECO:0000256" key="7">
    <source>
        <dbReference type="ARBA" id="ARBA00022737"/>
    </source>
</evidence>
<feature type="disulfide bond" evidence="12">
    <location>
        <begin position="1348"/>
        <end position="1357"/>
    </location>
</feature>
<feature type="disulfide bond" evidence="12">
    <location>
        <begin position="548"/>
        <end position="557"/>
    </location>
</feature>
<feature type="disulfide bond" evidence="12">
    <location>
        <begin position="156"/>
        <end position="173"/>
    </location>
</feature>
<feature type="disulfide bond" evidence="12">
    <location>
        <begin position="462"/>
        <end position="471"/>
    </location>
</feature>
<feature type="domain" description="EGF-like" evidence="16">
    <location>
        <begin position="225"/>
        <end position="261"/>
    </location>
</feature>
<dbReference type="Pfam" id="PF02210">
    <property type="entry name" value="Laminin_G_2"/>
    <property type="match status" value="2"/>
</dbReference>
<feature type="domain" description="EGF-like" evidence="16">
    <location>
        <begin position="1321"/>
        <end position="1358"/>
    </location>
</feature>
<keyword evidence="3" id="KW-0964">Secreted</keyword>
<proteinExistence type="predicted"/>
<dbReference type="GO" id="GO:0005576">
    <property type="term" value="C:extracellular region"/>
    <property type="evidence" value="ECO:0007669"/>
    <property type="project" value="UniProtKB-SubCell"/>
</dbReference>
<dbReference type="GO" id="GO:0032991">
    <property type="term" value="C:protein-containing complex"/>
    <property type="evidence" value="ECO:0007669"/>
    <property type="project" value="TreeGrafter"/>
</dbReference>
<feature type="disulfide bond" evidence="12">
    <location>
        <begin position="424"/>
        <end position="433"/>
    </location>
</feature>
<feature type="transmembrane region" description="Helical" evidence="13">
    <location>
        <begin position="1408"/>
        <end position="1431"/>
    </location>
</feature>
<dbReference type="Pfam" id="PF00008">
    <property type="entry name" value="EGF"/>
    <property type="match status" value="12"/>
</dbReference>
<evidence type="ECO:0000259" key="16">
    <source>
        <dbReference type="PROSITE" id="PS50026"/>
    </source>
</evidence>
<dbReference type="GO" id="GO:0005886">
    <property type="term" value="C:plasma membrane"/>
    <property type="evidence" value="ECO:0007669"/>
    <property type="project" value="UniProtKB-ARBA"/>
</dbReference>
<dbReference type="SUPFAM" id="SSF57184">
    <property type="entry name" value="Growth factor receptor domain"/>
    <property type="match status" value="1"/>
</dbReference>
<evidence type="ECO:0000256" key="9">
    <source>
        <dbReference type="ARBA" id="ARBA00023136"/>
    </source>
</evidence>
<keyword evidence="7" id="KW-0677">Repeat</keyword>
<feature type="domain" description="EGF-like" evidence="16">
    <location>
        <begin position="746"/>
        <end position="782"/>
    </location>
</feature>
<comment type="caution">
    <text evidence="12">Lacks conserved residue(s) required for the propagation of feature annotation.</text>
</comment>
<keyword evidence="5 13" id="KW-0812">Transmembrane</keyword>
<feature type="domain" description="EGF-like" evidence="16">
    <location>
        <begin position="474"/>
        <end position="516"/>
    </location>
</feature>
<feature type="domain" description="EGF-like" evidence="16">
    <location>
        <begin position="263"/>
        <end position="299"/>
    </location>
</feature>
<feature type="domain" description="EGF-like" evidence="16">
    <location>
        <begin position="340"/>
        <end position="376"/>
    </location>
</feature>
<dbReference type="FunFam" id="2.10.25.10:FF:000520">
    <property type="entry name" value="Predicted protein"/>
    <property type="match status" value="1"/>
</dbReference>
<dbReference type="SMART" id="SM00181">
    <property type="entry name" value="EGF"/>
    <property type="match status" value="20"/>
</dbReference>
<feature type="disulfide bond" evidence="12">
    <location>
        <begin position="213"/>
        <end position="222"/>
    </location>
</feature>
<comment type="subcellular location">
    <subcellularLocation>
        <location evidence="1">Membrane</location>
        <topology evidence="1">Single-pass type I membrane protein</topology>
    </subcellularLocation>
    <subcellularLocation>
        <location evidence="2">Secreted</location>
    </subcellularLocation>
</comment>
<dbReference type="GO" id="GO:0045597">
    <property type="term" value="P:positive regulation of cell differentiation"/>
    <property type="evidence" value="ECO:0007669"/>
    <property type="project" value="UniProtKB-ARBA"/>
</dbReference>
<evidence type="ECO:0000313" key="17">
    <source>
        <dbReference type="EMBL" id="KAI1900651.1"/>
    </source>
</evidence>
<dbReference type="InterPro" id="IPR000742">
    <property type="entry name" value="EGF"/>
</dbReference>
<feature type="disulfide bond" evidence="12">
    <location>
        <begin position="1232"/>
        <end position="1241"/>
    </location>
</feature>
<dbReference type="SMART" id="SM00282">
    <property type="entry name" value="LamG"/>
    <property type="match status" value="3"/>
</dbReference>
<dbReference type="CDD" id="cd00110">
    <property type="entry name" value="LamG"/>
    <property type="match status" value="3"/>
</dbReference>
<evidence type="ECO:0000256" key="5">
    <source>
        <dbReference type="ARBA" id="ARBA00022692"/>
    </source>
</evidence>
<dbReference type="FunFam" id="2.10.25.10:FF:000252">
    <property type="entry name" value="Crumbs homolog 1 (Drosophila)"/>
    <property type="match status" value="1"/>
</dbReference>
<feature type="domain" description="EGF-like" evidence="16">
    <location>
        <begin position="967"/>
        <end position="1003"/>
    </location>
</feature>
<keyword evidence="8 13" id="KW-1133">Transmembrane helix</keyword>
<feature type="domain" description="Laminin G" evidence="15">
    <location>
        <begin position="1028"/>
        <end position="1204"/>
    </location>
</feature>
<dbReference type="Pfam" id="PF12661">
    <property type="entry name" value="hEGF"/>
    <property type="match status" value="3"/>
</dbReference>
<dbReference type="SMART" id="SM00179">
    <property type="entry name" value="EGF_CA"/>
    <property type="match status" value="17"/>
</dbReference>